<dbReference type="Proteomes" id="UP000633278">
    <property type="component" value="Unassembled WGS sequence"/>
</dbReference>
<dbReference type="GO" id="GO:0005886">
    <property type="term" value="C:plasma membrane"/>
    <property type="evidence" value="ECO:0007669"/>
    <property type="project" value="InterPro"/>
</dbReference>
<reference evidence="7" key="1">
    <citation type="journal article" date="2014" name="Int. J. Syst. Evol. Microbiol.">
        <title>Complete genome sequence of Corynebacterium casei LMG S-19264T (=DSM 44701T), isolated from a smear-ripened cheese.</title>
        <authorList>
            <consortium name="US DOE Joint Genome Institute (JGI-PGF)"/>
            <person name="Walter F."/>
            <person name="Albersmeier A."/>
            <person name="Kalinowski J."/>
            <person name="Ruckert C."/>
        </authorList>
    </citation>
    <scope>NUCLEOTIDE SEQUENCE</scope>
    <source>
        <strain evidence="7">CGMCC 1.15763</strain>
    </source>
</reference>
<dbReference type="EMBL" id="BMJW01000002">
    <property type="protein sequence ID" value="GGH00693.1"/>
    <property type="molecule type" value="Genomic_DNA"/>
</dbReference>
<feature type="region of interest" description="Disordered" evidence="5">
    <location>
        <begin position="1438"/>
        <end position="1466"/>
    </location>
</feature>
<keyword evidence="2" id="KW-0812">Transmembrane</keyword>
<keyword evidence="8" id="KW-1185">Reference proteome</keyword>
<comment type="caution">
    <text evidence="7">The sequence shown here is derived from an EMBL/GenBank/DDBJ whole genome shotgun (WGS) entry which is preliminary data.</text>
</comment>
<dbReference type="RefSeq" id="WP_340819636.1">
    <property type="nucleotide sequence ID" value="NZ_CP150664.1"/>
</dbReference>
<reference evidence="7" key="2">
    <citation type="submission" date="2020-09" db="EMBL/GenBank/DDBJ databases">
        <authorList>
            <person name="Sun Q."/>
            <person name="Zhou Y."/>
        </authorList>
    </citation>
    <scope>NUCLEOTIDE SEQUENCE</scope>
    <source>
        <strain evidence="7">CGMCC 1.15763</strain>
    </source>
</reference>
<organism evidence="7 8">
    <name type="scientific">Polaribacter pacificus</name>
    <dbReference type="NCBI Taxonomy" id="1775173"/>
    <lineage>
        <taxon>Bacteria</taxon>
        <taxon>Pseudomonadati</taxon>
        <taxon>Bacteroidota</taxon>
        <taxon>Flavobacteriia</taxon>
        <taxon>Flavobacteriales</taxon>
        <taxon>Flavobacteriaceae</taxon>
    </lineage>
</organism>
<proteinExistence type="predicted"/>
<keyword evidence="4" id="KW-0472">Membrane</keyword>
<evidence type="ECO:0000259" key="6">
    <source>
        <dbReference type="Pfam" id="PF04357"/>
    </source>
</evidence>
<feature type="domain" description="Translocation and assembly module TamB C-terminal" evidence="6">
    <location>
        <begin position="996"/>
        <end position="1420"/>
    </location>
</feature>
<evidence type="ECO:0000256" key="1">
    <source>
        <dbReference type="ARBA" id="ARBA00004167"/>
    </source>
</evidence>
<accession>A0A917I1A3</accession>
<comment type="subcellular location">
    <subcellularLocation>
        <location evidence="1">Membrane</location>
        <topology evidence="1">Single-pass membrane protein</topology>
    </subcellularLocation>
</comment>
<gene>
    <name evidence="7" type="ORF">GCM10011416_19190</name>
</gene>
<evidence type="ECO:0000256" key="2">
    <source>
        <dbReference type="ARBA" id="ARBA00022692"/>
    </source>
</evidence>
<dbReference type="Pfam" id="PF04357">
    <property type="entry name" value="TamB"/>
    <property type="match status" value="1"/>
</dbReference>
<evidence type="ECO:0000256" key="3">
    <source>
        <dbReference type="ARBA" id="ARBA00022989"/>
    </source>
</evidence>
<evidence type="ECO:0000313" key="7">
    <source>
        <dbReference type="EMBL" id="GGH00693.1"/>
    </source>
</evidence>
<evidence type="ECO:0000313" key="8">
    <source>
        <dbReference type="Proteomes" id="UP000633278"/>
    </source>
</evidence>
<dbReference type="InterPro" id="IPR007452">
    <property type="entry name" value="TamB_C"/>
</dbReference>
<dbReference type="GO" id="GO:0009306">
    <property type="term" value="P:protein secretion"/>
    <property type="evidence" value="ECO:0007669"/>
    <property type="project" value="InterPro"/>
</dbReference>
<protein>
    <submittedName>
        <fullName evidence="7">DUF490 domain-containing protein</fullName>
    </submittedName>
</protein>
<evidence type="ECO:0000256" key="5">
    <source>
        <dbReference type="SAM" id="MobiDB-lite"/>
    </source>
</evidence>
<keyword evidence="3" id="KW-1133">Transmembrane helix</keyword>
<sequence length="1466" mass="164088">MSIVFSIPAVQTRLAKTLTKTLNKEFKTDIVVKQVDLSFLGSVRLKGVEIRDHHKDTLLFVDKLSTSLRDVKKIMDNDVNLGNVSLDGVQFFMTTYKGETDDNLAVFVEKFNTDTPVDSLAPTFLLSTKNIYLNNLTFRISDANNKEPLSLALSDAGGSLSDFRIEGANVYAKLRGLYFNHTTGIEVVDLTTDFTYTTSQMLFENTRIKTAHSLVQANIKFDYNREDLQFFTDKVLIKASIDQSDLAMQDLHKLYEEIDGDDILHFNGEFNGYLNNFKINGFDLVSDEGMKIKSEMSFKNILNADKDFLFDAALTNITANHQQLKSILPNLLGKTLPTELSRLGNFRLSGKTFVSSDKIKANVLINSKLGKARADLELTNITNIDNSDYKGRISLIDFNIGAFINESLFGKVSLDADVNGSGFKLENINTGVIGSIKQLEFNDYVYQNLYVDGLFQNRLFNGNLKVDDAFLKMRFNGLADFSSSVNKFDFTASIEEANLLKTNLFTRDSLSNIKGDIVIDVVGNNFDNIVGRANFKDVVYTNQKQAYVFKNFSVVSGLDKEVKTIKVSSDDIVQGQLNGVFTFNQLLPIAQNALGSMYTNYKPYPVDTDQYIEFDFKIYNQIVDVFFPQIFIGSNTTIRGRLDSKSNDVVFTFISPKVVAYGNEIDELSLRINTTNPLYNTHLMAENIKTKYYDATKLNLINRTQNDTLFFKSEFKGGIQNSETYNMDFYYTFNEDQKFVLGIEKSIFNFKNNVWNINPESNKDNKVVFDFKKEEFVFSPFKLASNEQEITFLGTLRDSTYKDLKINFKKVELSSFLPPIDSLSMYGVLSGDLDFLQKDGVYSPEGNLDVENFKINSFEQGDLKLSVKGNNSYEKYNVDLSLTHNGSQSIFANGDVDFSATRPELKNFIVKLDQFQLNAFSPLGQDILTRLRGEASGEFSVSGFLGNPSMKGEITLKDAGLKFPYLNVDYDFQGITKISLEDQSFNFDQLTLQDVKYGTIGDFSGRISHLNFKDWYLNLKIDTENLLVLDTEDAEETLYYGTAFINGGAHLYGMTSSLQIDVNAKTNPNTVFVLPLSDLKTVDNFSLIRFDSELKTIDPKSQFAVNTPKGLNLNINLEVTKDATAEVVIDKKTGSSLKGNGNGDIQLKIDTRGGFSMYGDFIVDKGKYEFKNSGINRTFEVEKGGTISWNGDPTDANLNVTGIYVAKANPGQLLENFNSNRKIPVNLITRISGGLYNSKQEFDIEIPNVNSAIKSELDFKLNDNNVGEKTKQFLTLLVTNSFYNPNGSGFNSSNAIIGTTSNAISNVLSDLISSSDGKVQFGVGYDVANKSDIDNLNTDDLVNVSVGTQISDRVIINGKVGVPVGSKTQSSVVGEVKVEVLLNEKGNFRGVIFNRQNEIQYSTEEEGYTQGVGLTYQVDFNNLSELLQKMGLKKQRKKQLEQSKDTVVMPTQPKTVKFNPVKKNAQ</sequence>
<name>A0A917I1A3_9FLAO</name>
<evidence type="ECO:0000256" key="4">
    <source>
        <dbReference type="ARBA" id="ARBA00023136"/>
    </source>
</evidence>